<reference evidence="1" key="1">
    <citation type="submission" date="2014-09" db="EMBL/GenBank/DDBJ databases">
        <authorList>
            <person name="Magalhaes I.L.F."/>
            <person name="Oliveira U."/>
            <person name="Santos F.R."/>
            <person name="Vidigal T.H.D.A."/>
            <person name="Brescovit A.D."/>
            <person name="Santos A.J."/>
        </authorList>
    </citation>
    <scope>NUCLEOTIDE SEQUENCE</scope>
    <source>
        <tissue evidence="1">Shoot tissue taken approximately 20 cm above the soil surface</tissue>
    </source>
</reference>
<dbReference type="EMBL" id="GBRH01245563">
    <property type="protein sequence ID" value="JAD52332.1"/>
    <property type="molecule type" value="Transcribed_RNA"/>
</dbReference>
<organism evidence="1">
    <name type="scientific">Arundo donax</name>
    <name type="common">Giant reed</name>
    <name type="synonym">Donax arundinaceus</name>
    <dbReference type="NCBI Taxonomy" id="35708"/>
    <lineage>
        <taxon>Eukaryota</taxon>
        <taxon>Viridiplantae</taxon>
        <taxon>Streptophyta</taxon>
        <taxon>Embryophyta</taxon>
        <taxon>Tracheophyta</taxon>
        <taxon>Spermatophyta</taxon>
        <taxon>Magnoliopsida</taxon>
        <taxon>Liliopsida</taxon>
        <taxon>Poales</taxon>
        <taxon>Poaceae</taxon>
        <taxon>PACMAD clade</taxon>
        <taxon>Arundinoideae</taxon>
        <taxon>Arundineae</taxon>
        <taxon>Arundo</taxon>
    </lineage>
</organism>
<reference evidence="1" key="2">
    <citation type="journal article" date="2015" name="Data Brief">
        <title>Shoot transcriptome of the giant reed, Arundo donax.</title>
        <authorList>
            <person name="Barrero R.A."/>
            <person name="Guerrero F.D."/>
            <person name="Moolhuijzen P."/>
            <person name="Goolsby J.A."/>
            <person name="Tidwell J."/>
            <person name="Bellgard S.E."/>
            <person name="Bellgard M.I."/>
        </authorList>
    </citation>
    <scope>NUCLEOTIDE SEQUENCE</scope>
    <source>
        <tissue evidence="1">Shoot tissue taken approximately 20 cm above the soil surface</tissue>
    </source>
</reference>
<dbReference type="AlphaFoldDB" id="A0A0A9AZ11"/>
<accession>A0A0A9AZ11</accession>
<proteinExistence type="predicted"/>
<evidence type="ECO:0000313" key="1">
    <source>
        <dbReference type="EMBL" id="JAD52332.1"/>
    </source>
</evidence>
<protein>
    <submittedName>
        <fullName evidence="1">Uncharacterized protein</fullName>
    </submittedName>
</protein>
<name>A0A0A9AZ11_ARUDO</name>
<sequence length="49" mass="5778">MSCQTLMMTPDYLREWAKFRLISCLSKVRSPRPLRIQTCSKNNCNLMVL</sequence>